<organism evidence="1">
    <name type="scientific">Anguilla anguilla</name>
    <name type="common">European freshwater eel</name>
    <name type="synonym">Muraena anguilla</name>
    <dbReference type="NCBI Taxonomy" id="7936"/>
    <lineage>
        <taxon>Eukaryota</taxon>
        <taxon>Metazoa</taxon>
        <taxon>Chordata</taxon>
        <taxon>Craniata</taxon>
        <taxon>Vertebrata</taxon>
        <taxon>Euteleostomi</taxon>
        <taxon>Actinopterygii</taxon>
        <taxon>Neopterygii</taxon>
        <taxon>Teleostei</taxon>
        <taxon>Anguilliformes</taxon>
        <taxon>Anguillidae</taxon>
        <taxon>Anguilla</taxon>
    </lineage>
</organism>
<protein>
    <submittedName>
        <fullName evidence="1">Uncharacterized protein</fullName>
    </submittedName>
</protein>
<reference evidence="1" key="2">
    <citation type="journal article" date="2015" name="Fish Shellfish Immunol.">
        <title>Early steps in the European eel (Anguilla anguilla)-Vibrio vulnificus interaction in the gills: Role of the RtxA13 toxin.</title>
        <authorList>
            <person name="Callol A."/>
            <person name="Pajuelo D."/>
            <person name="Ebbesson L."/>
            <person name="Teles M."/>
            <person name="MacKenzie S."/>
            <person name="Amaro C."/>
        </authorList>
    </citation>
    <scope>NUCLEOTIDE SEQUENCE</scope>
</reference>
<evidence type="ECO:0000313" key="1">
    <source>
        <dbReference type="EMBL" id="JAH97264.1"/>
    </source>
</evidence>
<name>A0A0E9X3W6_ANGAN</name>
<sequence>MQIQPHSLSEMCSKKHWQLPPLQSLLQTGGKVCSVLHFQNTSMLCTSKESMLQLNSQFHTFKDSHRWKAILLTWHIH</sequence>
<reference evidence="1" key="1">
    <citation type="submission" date="2014-11" db="EMBL/GenBank/DDBJ databases">
        <authorList>
            <person name="Amaro Gonzalez C."/>
        </authorList>
    </citation>
    <scope>NUCLEOTIDE SEQUENCE</scope>
</reference>
<dbReference type="EMBL" id="GBXM01011313">
    <property type="protein sequence ID" value="JAH97264.1"/>
    <property type="molecule type" value="Transcribed_RNA"/>
</dbReference>
<accession>A0A0E9X3W6</accession>
<proteinExistence type="predicted"/>
<dbReference type="AlphaFoldDB" id="A0A0E9X3W6"/>